<sequence>MPTLSGNYDRFAANSWAVNANVWNPGRYQNGRDFTQTITIPDATIPNTTIPGATTQATAFPSGTTLSWNWPYDSGRALTYNNYPVRAYPELTYGASPWGNAPSTTVNLPARIGDVGNLDIGYNFGIAGDPRLYNVAFSLWISDDPSKGLAGVTDEVMVWVHSGYFSPAGQQVAKLTDQTGPATLWNKKVFSGGVDTNPVDWEYTVVKYDQDQLAGTFDVDALMKTLVDRGIVAKDDWLLGVQVGSEVTAGVGSLSIANLAVNFMGPPPPPTVPTGAPATPTPTPTPAPAPAALLTQPDSGIVAPPTLS</sequence>
<dbReference type="EMBL" id="JAGINP010000031">
    <property type="protein sequence ID" value="MBP2296482.1"/>
    <property type="molecule type" value="Genomic_DNA"/>
</dbReference>
<gene>
    <name evidence="4" type="ORF">J2851_006300</name>
</gene>
<accession>A0ABS4SWY8</accession>
<evidence type="ECO:0000313" key="4">
    <source>
        <dbReference type="EMBL" id="MBP2296482.1"/>
    </source>
</evidence>
<dbReference type="InterPro" id="IPR002594">
    <property type="entry name" value="GH12"/>
</dbReference>
<keyword evidence="2" id="KW-0119">Carbohydrate metabolism</keyword>
<evidence type="ECO:0000256" key="2">
    <source>
        <dbReference type="RuleBase" id="RU361163"/>
    </source>
</evidence>
<keyword evidence="2" id="KW-0326">Glycosidase</keyword>
<evidence type="ECO:0008006" key="6">
    <source>
        <dbReference type="Google" id="ProtNLM"/>
    </source>
</evidence>
<dbReference type="InterPro" id="IPR013319">
    <property type="entry name" value="GH11/12"/>
</dbReference>
<feature type="region of interest" description="Disordered" evidence="3">
    <location>
        <begin position="268"/>
        <end position="308"/>
    </location>
</feature>
<proteinExistence type="inferred from homology"/>
<dbReference type="RefSeq" id="WP_209771696.1">
    <property type="nucleotide sequence ID" value="NZ_JAGINP010000031.1"/>
</dbReference>
<dbReference type="PANTHER" id="PTHR34002:SF9">
    <property type="entry name" value="XYLOGLUCAN-SPECIFIC ENDO-BETA-1,4-GLUCANASE A"/>
    <property type="match status" value="1"/>
</dbReference>
<organism evidence="4 5">
    <name type="scientific">Azospirillum rugosum</name>
    <dbReference type="NCBI Taxonomy" id="416170"/>
    <lineage>
        <taxon>Bacteria</taxon>
        <taxon>Pseudomonadati</taxon>
        <taxon>Pseudomonadota</taxon>
        <taxon>Alphaproteobacteria</taxon>
        <taxon>Rhodospirillales</taxon>
        <taxon>Azospirillaceae</taxon>
        <taxon>Azospirillum</taxon>
    </lineage>
</organism>
<comment type="caution">
    <text evidence="4">The sequence shown here is derived from an EMBL/GenBank/DDBJ whole genome shotgun (WGS) entry which is preliminary data.</text>
</comment>
<dbReference type="PANTHER" id="PTHR34002">
    <property type="entry name" value="BLR1656 PROTEIN"/>
    <property type="match status" value="1"/>
</dbReference>
<keyword evidence="2" id="KW-0378">Hydrolase</keyword>
<name>A0ABS4SWY8_9PROT</name>
<protein>
    <recommendedName>
        <fullName evidence="6">Glycosyl hydrolase family 12</fullName>
    </recommendedName>
</protein>
<dbReference type="SUPFAM" id="SSF49899">
    <property type="entry name" value="Concanavalin A-like lectins/glucanases"/>
    <property type="match status" value="1"/>
</dbReference>
<dbReference type="Pfam" id="PF01670">
    <property type="entry name" value="Glyco_hydro_12"/>
    <property type="match status" value="1"/>
</dbReference>
<keyword evidence="5" id="KW-1185">Reference proteome</keyword>
<dbReference type="Proteomes" id="UP000781958">
    <property type="component" value="Unassembled WGS sequence"/>
</dbReference>
<dbReference type="Gene3D" id="2.60.120.180">
    <property type="match status" value="1"/>
</dbReference>
<keyword evidence="2" id="KW-0624">Polysaccharide degradation</keyword>
<evidence type="ECO:0000256" key="3">
    <source>
        <dbReference type="SAM" id="MobiDB-lite"/>
    </source>
</evidence>
<dbReference type="InterPro" id="IPR013320">
    <property type="entry name" value="ConA-like_dom_sf"/>
</dbReference>
<evidence type="ECO:0000256" key="1">
    <source>
        <dbReference type="ARBA" id="ARBA00005519"/>
    </source>
</evidence>
<evidence type="ECO:0000313" key="5">
    <source>
        <dbReference type="Proteomes" id="UP000781958"/>
    </source>
</evidence>
<feature type="compositionally biased region" description="Pro residues" evidence="3">
    <location>
        <begin position="279"/>
        <end position="289"/>
    </location>
</feature>
<reference evidence="4 5" key="1">
    <citation type="submission" date="2021-03" db="EMBL/GenBank/DDBJ databases">
        <title>Genomic Encyclopedia of Type Strains, Phase III (KMG-III): the genomes of soil and plant-associated and newly described type strains.</title>
        <authorList>
            <person name="Whitman W."/>
        </authorList>
    </citation>
    <scope>NUCLEOTIDE SEQUENCE [LARGE SCALE GENOMIC DNA]</scope>
    <source>
        <strain evidence="4 5">IMMIB AFH-6</strain>
    </source>
</reference>
<comment type="similarity">
    <text evidence="1 2">Belongs to the glycosyl hydrolase 12 (cellulase H) family.</text>
</comment>